<gene>
    <name evidence="4" type="ORF">N4264_12210</name>
</gene>
<dbReference type="NCBIfam" id="TIGR03696">
    <property type="entry name" value="Rhs_assc_core"/>
    <property type="match status" value="1"/>
</dbReference>
<accession>A0ABY6BK16</accession>
<dbReference type="InterPro" id="IPR006530">
    <property type="entry name" value="YD"/>
</dbReference>
<evidence type="ECO:0000313" key="5">
    <source>
        <dbReference type="Proteomes" id="UP001064632"/>
    </source>
</evidence>
<sequence length="1326" mass="147919">MRNDYAYDVVGNVTAFTDGRRHVTQYERNAFDQVVKITSAAPFLYTEELHYDGNNNIVRREVENRDTNGPSLDGSATVTYSYDMLDKPTRRTEEVSTSRTLTTEFIYDKNENLAEIVQPLGNRIRRVFDERDLLYSSTRGFGTPKASTTTRRYDGNRNLVEFRDAQDNNGDGQPDAQLLKYDGHDRVIERRDAVGNVTKITHDPLNVRTRVQRFGLRGGASPTNNTGAGNVLLAETRYLPDELGRVYQIDQLFADAAGQPLPDGPLTPGDGFVTTRRSYDRSSHVVGVTDDNNHTATFVYDGLDRRVRQTDALNNVRQFGFDANSNLETILDIEQGANGTTETYRTQVIYDELNRPVSLTDNIGNTTAIAYDSRHNVIRRTDALGNVTRMVYDGIDRKIRTIDELRVGGVGSGAIDMSNPANPDGLNTTTIELDDNSRIAGLTDDKGNTTRYHYDALNRLERTQFADDSLIEYEYDLDDNLNKVTDANGSVHTVSYDAVNRLTAVDIARGAGIAGTDRLRYQYDGVGRRTRMTDNNDPSIAADDSTLEATYDSLGRPLTQVQNGRVVGNTYDGVGNPLVLSYPGGRQVRRSYDELDRLDRIAEVAGDVTIGEYDYIGRDRVSERRSGNGTRQEFDIPGTGDGYDDNKRVTALRHLNAGGTVLAEFQYGYDKVNNPRYEHESATDSGQLVELDSAYRVQRALTARPGVDVRNLTNNAITNADLQALSGGVDTDYRVDGANNWNERQRGTETTPFATNNLNQYTQIGPRSQQHDRKGNLTEDGTRKLTYDALDRLLSVADNGQTVARFRYDALGRRIAKEAGGQTTQYLHDLSRVIEEQDDSGATLRTYVHGRYLDELIQLRNSTGDFYYHANSQQSVVALSNSAGQIVERYSYDEYGKTAISDAAGNSIAQSAVGNPFGYTGRSLDTETGYYYYRARYYSPDRGRFITRDPIGYLAGMNLYAYVDNNPLRWVDPYGLDKDSWADEYKKWKEEREKEWVDDKRCEGMANLACMALAGETALYEFFAEDAVKAIDDAREGKISPETALDILMALCKPCKVADKANDARRKLDNAPLDKIDNACCCFPAGTQIWTEAGPVPIENVKVGQLVYARDPKTGETALKPVTQLINTKPKPLYQLTIRGADGSVEQMEATGDHPYWVPERGWVNVEDMEAGLAFTDLDKGQLLLEKVELLDRIEKTYNFSVADFHTYFAGEKKVFVHNNCNCRTVSNYEDVTDPGSRYPNRSTDVSKAEFEQNLTDSGWSKTVSKDGKVAIYEKDGARYVVRDGAKSTGGPTADYYGPNNTGGIDVKIRLDQPPTTPLPPPQPMP</sequence>
<feature type="region of interest" description="Disordered" evidence="2">
    <location>
        <begin position="1284"/>
        <end position="1326"/>
    </location>
</feature>
<dbReference type="InterPro" id="IPR056823">
    <property type="entry name" value="TEN-like_YD-shell"/>
</dbReference>
<feature type="domain" description="Teneurin-like YD-shell" evidence="3">
    <location>
        <begin position="728"/>
        <end position="967"/>
    </location>
</feature>
<evidence type="ECO:0000256" key="2">
    <source>
        <dbReference type="SAM" id="MobiDB-lite"/>
    </source>
</evidence>
<protein>
    <submittedName>
        <fullName evidence="4">Polymorphic toxin-type HINT domain-containing protein</fullName>
    </submittedName>
</protein>
<dbReference type="PRINTS" id="PR00394">
    <property type="entry name" value="RHSPROTEIN"/>
</dbReference>
<dbReference type="PANTHER" id="PTHR32305">
    <property type="match status" value="1"/>
</dbReference>
<dbReference type="Pfam" id="PF05593">
    <property type="entry name" value="RHS_repeat"/>
    <property type="match status" value="1"/>
</dbReference>
<evidence type="ECO:0000259" key="3">
    <source>
        <dbReference type="Pfam" id="PF25023"/>
    </source>
</evidence>
<dbReference type="InterPro" id="IPR022385">
    <property type="entry name" value="Rhs_assc_core"/>
</dbReference>
<keyword evidence="1" id="KW-0677">Repeat</keyword>
<feature type="domain" description="Teneurin-like YD-shell" evidence="3">
    <location>
        <begin position="443"/>
        <end position="604"/>
    </location>
</feature>
<feature type="compositionally biased region" description="Pro residues" evidence="2">
    <location>
        <begin position="1315"/>
        <end position="1326"/>
    </location>
</feature>
<dbReference type="Pfam" id="PF25023">
    <property type="entry name" value="TEN_YD-shell"/>
    <property type="match status" value="2"/>
</dbReference>
<proteinExistence type="predicted"/>
<evidence type="ECO:0000313" key="4">
    <source>
        <dbReference type="EMBL" id="UXI70358.1"/>
    </source>
</evidence>
<dbReference type="RefSeq" id="WP_261697308.1">
    <property type="nucleotide sequence ID" value="NZ_CP104694.1"/>
</dbReference>
<dbReference type="InterPro" id="IPR036844">
    <property type="entry name" value="Hint_dom_sf"/>
</dbReference>
<dbReference type="SUPFAM" id="SSF51294">
    <property type="entry name" value="Hedgehog/intein (Hint) domain"/>
    <property type="match status" value="1"/>
</dbReference>
<keyword evidence="5" id="KW-1185">Reference proteome</keyword>
<organism evidence="4 5">
    <name type="scientific">Tahibacter amnicola</name>
    <dbReference type="NCBI Taxonomy" id="2976241"/>
    <lineage>
        <taxon>Bacteria</taxon>
        <taxon>Pseudomonadati</taxon>
        <taxon>Pseudomonadota</taxon>
        <taxon>Gammaproteobacteria</taxon>
        <taxon>Lysobacterales</taxon>
        <taxon>Rhodanobacteraceae</taxon>
        <taxon>Tahibacter</taxon>
    </lineage>
</organism>
<reference evidence="4" key="1">
    <citation type="submission" date="2022-09" db="EMBL/GenBank/DDBJ databases">
        <title>Tahibacter sp. nov., isolated from a fresh water.</title>
        <authorList>
            <person name="Baek J.H."/>
            <person name="Lee J.K."/>
            <person name="Kim J.M."/>
            <person name="Jeon C.O."/>
        </authorList>
    </citation>
    <scope>NUCLEOTIDE SEQUENCE</scope>
    <source>
        <strain evidence="4">W38</strain>
    </source>
</reference>
<dbReference type="Pfam" id="PF07591">
    <property type="entry name" value="PT-HINT"/>
    <property type="match status" value="1"/>
</dbReference>
<dbReference type="InterPro" id="IPR006141">
    <property type="entry name" value="Intein_N"/>
</dbReference>
<dbReference type="Gene3D" id="2.170.16.10">
    <property type="entry name" value="Hedgehog/Intein (Hint) domain"/>
    <property type="match status" value="1"/>
</dbReference>
<dbReference type="Proteomes" id="UP001064632">
    <property type="component" value="Chromosome"/>
</dbReference>
<dbReference type="EMBL" id="CP104694">
    <property type="protein sequence ID" value="UXI70358.1"/>
    <property type="molecule type" value="Genomic_DNA"/>
</dbReference>
<dbReference type="PANTHER" id="PTHR32305:SF15">
    <property type="entry name" value="PROTEIN RHSA-RELATED"/>
    <property type="match status" value="1"/>
</dbReference>
<name>A0ABY6BK16_9GAMM</name>
<dbReference type="InterPro" id="IPR050708">
    <property type="entry name" value="T6SS_VgrG/RHS"/>
</dbReference>
<dbReference type="CDD" id="cd00081">
    <property type="entry name" value="Hint"/>
    <property type="match status" value="1"/>
</dbReference>
<evidence type="ECO:0000256" key="1">
    <source>
        <dbReference type="ARBA" id="ARBA00022737"/>
    </source>
</evidence>
<dbReference type="PROSITE" id="PS50817">
    <property type="entry name" value="INTEIN_N_TER"/>
    <property type="match status" value="1"/>
</dbReference>
<dbReference type="Gene3D" id="2.180.10.10">
    <property type="entry name" value="RHS repeat-associated core"/>
    <property type="match status" value="4"/>
</dbReference>
<dbReference type="InterPro" id="IPR031325">
    <property type="entry name" value="RHS_repeat"/>
</dbReference>
<dbReference type="NCBIfam" id="TIGR01643">
    <property type="entry name" value="YD_repeat_2x"/>
    <property type="match status" value="6"/>
</dbReference>